<dbReference type="InterPro" id="IPR010156">
    <property type="entry name" value="CRISPR-assoc_prot_Cas6"/>
</dbReference>
<dbReference type="GO" id="GO:0004519">
    <property type="term" value="F:endonuclease activity"/>
    <property type="evidence" value="ECO:0007669"/>
    <property type="project" value="UniProtKB-KW"/>
</dbReference>
<comment type="caution">
    <text evidence="6">The sequence shown here is derived from an EMBL/GenBank/DDBJ whole genome shotgun (WGS) entry which is preliminary data.</text>
</comment>
<organism evidence="6 7">
    <name type="scientific">Blautia faecicola</name>
    <dbReference type="NCBI Taxonomy" id="2509240"/>
    <lineage>
        <taxon>Bacteria</taxon>
        <taxon>Bacillati</taxon>
        <taxon>Bacillota</taxon>
        <taxon>Clostridia</taxon>
        <taxon>Lachnospirales</taxon>
        <taxon>Lachnospiraceae</taxon>
        <taxon>Blautia</taxon>
    </lineage>
</organism>
<proteinExistence type="predicted"/>
<name>A0A4Q1RH30_9FIRM</name>
<evidence type="ECO:0000313" key="6">
    <source>
        <dbReference type="EMBL" id="RXS74966.1"/>
    </source>
</evidence>
<dbReference type="GO" id="GO:0051607">
    <property type="term" value="P:defense response to virus"/>
    <property type="evidence" value="ECO:0007669"/>
    <property type="project" value="UniProtKB-KW"/>
</dbReference>
<accession>A0A4Q1RH30</accession>
<dbReference type="EMBL" id="SDKC01000001">
    <property type="protein sequence ID" value="RXS74966.1"/>
    <property type="molecule type" value="Genomic_DNA"/>
</dbReference>
<keyword evidence="4" id="KW-0051">Antiviral defense</keyword>
<evidence type="ECO:0000256" key="2">
    <source>
        <dbReference type="ARBA" id="ARBA00022759"/>
    </source>
</evidence>
<dbReference type="NCBIfam" id="TIGR01877">
    <property type="entry name" value="cas_cas6"/>
    <property type="match status" value="1"/>
</dbReference>
<keyword evidence="7" id="KW-1185">Reference proteome</keyword>
<dbReference type="Pfam" id="PF10040">
    <property type="entry name" value="CRISPR_Cas6"/>
    <property type="match status" value="1"/>
</dbReference>
<dbReference type="AlphaFoldDB" id="A0A4Q1RH30"/>
<protein>
    <submittedName>
        <fullName evidence="6">CRISPR-associated endoribonuclease Cas6</fullName>
    </submittedName>
</protein>
<feature type="domain" description="CRISPR-associated protein Cas6 C-terminal" evidence="5">
    <location>
        <begin position="123"/>
        <end position="239"/>
    </location>
</feature>
<keyword evidence="1" id="KW-0540">Nuclease</keyword>
<dbReference type="GO" id="GO:0016788">
    <property type="term" value="F:hydrolase activity, acting on ester bonds"/>
    <property type="evidence" value="ECO:0007669"/>
    <property type="project" value="InterPro"/>
</dbReference>
<reference evidence="6 7" key="1">
    <citation type="submission" date="2019-01" db="EMBL/GenBank/DDBJ databases">
        <title>Blautia sp. nov. KGMB01111 isolated human feces.</title>
        <authorList>
            <person name="Park J.-E."/>
            <person name="Kim J.-S."/>
            <person name="Park S.-H."/>
        </authorList>
    </citation>
    <scope>NUCLEOTIDE SEQUENCE [LARGE SCALE GENOMIC DNA]</scope>
    <source>
        <strain evidence="6 7">KGMB01111</strain>
    </source>
</reference>
<evidence type="ECO:0000313" key="7">
    <source>
        <dbReference type="Proteomes" id="UP000290106"/>
    </source>
</evidence>
<dbReference type="InterPro" id="IPR019267">
    <property type="entry name" value="CRISPR-assoc_Cas6_C"/>
</dbReference>
<evidence type="ECO:0000256" key="3">
    <source>
        <dbReference type="ARBA" id="ARBA00022801"/>
    </source>
</evidence>
<keyword evidence="2" id="KW-0255">Endonuclease</keyword>
<evidence type="ECO:0000259" key="5">
    <source>
        <dbReference type="Pfam" id="PF10040"/>
    </source>
</evidence>
<evidence type="ECO:0000256" key="4">
    <source>
        <dbReference type="ARBA" id="ARBA00023118"/>
    </source>
</evidence>
<gene>
    <name evidence="6" type="primary">cas6</name>
    <name evidence="6" type="ORF">ETP43_06850</name>
</gene>
<evidence type="ECO:0000256" key="1">
    <source>
        <dbReference type="ARBA" id="ARBA00022722"/>
    </source>
</evidence>
<sequence length="248" mass="29438">MLARLEMKLKCEEELNYQMSSLFHGVLMELLPKEYADYLHLSQLHPYTQHLEYKEKNWYWVVCCLNKETTKTIIQDTLWNTEKIEIKKRDMEIFIGQKKYDEVSYRELMEEFYEKDANRYIQLHFISPTAFKQQGKYVFYPDLRCIFQSLMNKYDVAVQEETMLDRDTLDQLCDAAQVIRYDLKSTSFPMEGIKIPAFIGKITIKMNGTQTMVNFANMLFRFGEYAGVGIKTAIGMGYIKMTEERGRK</sequence>
<dbReference type="CDD" id="cd21141">
    <property type="entry name" value="Cas6_III-like"/>
    <property type="match status" value="1"/>
</dbReference>
<keyword evidence="3" id="KW-0378">Hydrolase</keyword>
<dbReference type="OrthoDB" id="425607at2"/>
<dbReference type="Gene3D" id="3.30.70.1900">
    <property type="match status" value="1"/>
</dbReference>
<dbReference type="Proteomes" id="UP000290106">
    <property type="component" value="Unassembled WGS sequence"/>
</dbReference>